<evidence type="ECO:0000256" key="3">
    <source>
        <dbReference type="ARBA" id="ARBA00023125"/>
    </source>
</evidence>
<dbReference type="InterPro" id="IPR011598">
    <property type="entry name" value="bHLH_dom"/>
</dbReference>
<reference evidence="7" key="2">
    <citation type="submission" date="2025-08" db="UniProtKB">
        <authorList>
            <consortium name="RefSeq"/>
        </authorList>
    </citation>
    <scope>IDENTIFICATION</scope>
    <source>
        <tissue evidence="7">Leaf</tissue>
    </source>
</reference>
<dbReference type="SMART" id="SM00353">
    <property type="entry name" value="HLH"/>
    <property type="match status" value="1"/>
</dbReference>
<dbReference type="InterPro" id="IPR036638">
    <property type="entry name" value="HLH_DNA-bd_sf"/>
</dbReference>
<comment type="similarity">
    <text evidence="1">Belongs to the bHLH protein family.</text>
</comment>
<dbReference type="SUPFAM" id="SSF47459">
    <property type="entry name" value="HLH, helix-loop-helix DNA-binding domain"/>
    <property type="match status" value="1"/>
</dbReference>
<feature type="domain" description="BHLH" evidence="5">
    <location>
        <begin position="46"/>
        <end position="95"/>
    </location>
</feature>
<evidence type="ECO:0000256" key="4">
    <source>
        <dbReference type="ARBA" id="ARBA00023163"/>
    </source>
</evidence>
<dbReference type="Pfam" id="PF00010">
    <property type="entry name" value="HLH"/>
    <property type="match status" value="1"/>
</dbReference>
<dbReference type="SUPFAM" id="SSF55021">
    <property type="entry name" value="ACT-like"/>
    <property type="match status" value="1"/>
</dbReference>
<accession>A0A6P5FWX0</accession>
<keyword evidence="6" id="KW-1185">Reference proteome</keyword>
<dbReference type="Gene3D" id="4.10.280.10">
    <property type="entry name" value="Helix-loop-helix DNA-binding domain"/>
    <property type="match status" value="1"/>
</dbReference>
<evidence type="ECO:0000259" key="5">
    <source>
        <dbReference type="PROSITE" id="PS50888"/>
    </source>
</evidence>
<sequence length="230" mass="25319">MGTVPVGVGGVRVTESSSASLVVDDGERVGKKGGVGRGAPEAKTAMALKNHSEAERRRRERINSHLATLRTMVPCSDKMDKAAILAQVINHVKELKSKAVEISKGYNIPSDTDEVRVEAEANAVNSGSFYIRATLCCEDRPELFAELRQTLDTLQLKLIRAEISTLSGRVKNILIMRCDDNANDIDRHIYTASVHQALKSVLDRVNSTVDFYPRAKRRRISMFESSCSSS</sequence>
<protein>
    <submittedName>
        <fullName evidence="7">Transcription factor bHLH30-like</fullName>
    </submittedName>
</protein>
<dbReference type="InterPro" id="IPR045865">
    <property type="entry name" value="ACT-like_dom_sf"/>
</dbReference>
<dbReference type="GeneID" id="109716815"/>
<evidence type="ECO:0000313" key="7">
    <source>
        <dbReference type="RefSeq" id="XP_020097983.1"/>
    </source>
</evidence>
<dbReference type="PANTHER" id="PTHR45844:SF9">
    <property type="entry name" value="OS09G0463900 PROTEIN"/>
    <property type="match status" value="1"/>
</dbReference>
<gene>
    <name evidence="7" type="primary">LOC109716815</name>
</gene>
<dbReference type="PROSITE" id="PS50888">
    <property type="entry name" value="BHLH"/>
    <property type="match status" value="1"/>
</dbReference>
<dbReference type="CDD" id="cd04873">
    <property type="entry name" value="ACT_UUR-ACR-like"/>
    <property type="match status" value="1"/>
</dbReference>
<dbReference type="Proteomes" id="UP000515123">
    <property type="component" value="Linkage group 10"/>
</dbReference>
<dbReference type="RefSeq" id="XP_020097983.1">
    <property type="nucleotide sequence ID" value="XM_020242394.1"/>
</dbReference>
<keyword evidence="2" id="KW-0805">Transcription regulation</keyword>
<keyword evidence="3" id="KW-0238">DNA-binding</keyword>
<dbReference type="OrthoDB" id="71302at2759"/>
<dbReference type="PANTHER" id="PTHR45844">
    <property type="entry name" value="TRANSCRIPTION FACTOR BHLH30"/>
    <property type="match status" value="1"/>
</dbReference>
<proteinExistence type="inferred from homology"/>
<reference evidence="6" key="1">
    <citation type="journal article" date="2015" name="Nat. Genet.">
        <title>The pineapple genome and the evolution of CAM photosynthesis.</title>
        <authorList>
            <person name="Ming R."/>
            <person name="VanBuren R."/>
            <person name="Wai C.M."/>
            <person name="Tang H."/>
            <person name="Schatz M.C."/>
            <person name="Bowers J.E."/>
            <person name="Lyons E."/>
            <person name="Wang M.L."/>
            <person name="Chen J."/>
            <person name="Biggers E."/>
            <person name="Zhang J."/>
            <person name="Huang L."/>
            <person name="Zhang L."/>
            <person name="Miao W."/>
            <person name="Zhang J."/>
            <person name="Ye Z."/>
            <person name="Miao C."/>
            <person name="Lin Z."/>
            <person name="Wang H."/>
            <person name="Zhou H."/>
            <person name="Yim W.C."/>
            <person name="Priest H.D."/>
            <person name="Zheng C."/>
            <person name="Woodhouse M."/>
            <person name="Edger P.P."/>
            <person name="Guyot R."/>
            <person name="Guo H.B."/>
            <person name="Guo H."/>
            <person name="Zheng G."/>
            <person name="Singh R."/>
            <person name="Sharma A."/>
            <person name="Min X."/>
            <person name="Zheng Y."/>
            <person name="Lee H."/>
            <person name="Gurtowski J."/>
            <person name="Sedlazeck F.J."/>
            <person name="Harkess A."/>
            <person name="McKain M.R."/>
            <person name="Liao Z."/>
            <person name="Fang J."/>
            <person name="Liu J."/>
            <person name="Zhang X."/>
            <person name="Zhang Q."/>
            <person name="Hu W."/>
            <person name="Qin Y."/>
            <person name="Wang K."/>
            <person name="Chen L.Y."/>
            <person name="Shirley N."/>
            <person name="Lin Y.R."/>
            <person name="Liu L.Y."/>
            <person name="Hernandez A.G."/>
            <person name="Wright C.L."/>
            <person name="Bulone V."/>
            <person name="Tuskan G.A."/>
            <person name="Heath K."/>
            <person name="Zee F."/>
            <person name="Moore P.H."/>
            <person name="Sunkar R."/>
            <person name="Leebens-Mack J.H."/>
            <person name="Mockler T."/>
            <person name="Bennetzen J.L."/>
            <person name="Freeling M."/>
            <person name="Sankoff D."/>
            <person name="Paterson A.H."/>
            <person name="Zhu X."/>
            <person name="Yang X."/>
            <person name="Smith J.A."/>
            <person name="Cushman J.C."/>
            <person name="Paull R.E."/>
            <person name="Yu Q."/>
        </authorList>
    </citation>
    <scope>NUCLEOTIDE SEQUENCE [LARGE SCALE GENOMIC DNA]</scope>
    <source>
        <strain evidence="6">cv. F153</strain>
    </source>
</reference>
<dbReference type="GO" id="GO:0003677">
    <property type="term" value="F:DNA binding"/>
    <property type="evidence" value="ECO:0007669"/>
    <property type="project" value="UniProtKB-KW"/>
</dbReference>
<dbReference type="AlphaFoldDB" id="A0A6P5FWX0"/>
<keyword evidence="4" id="KW-0804">Transcription</keyword>
<dbReference type="GO" id="GO:0046983">
    <property type="term" value="F:protein dimerization activity"/>
    <property type="evidence" value="ECO:0007669"/>
    <property type="project" value="InterPro"/>
</dbReference>
<dbReference type="InterPro" id="IPR045847">
    <property type="entry name" value="AIG1-like"/>
</dbReference>
<evidence type="ECO:0000256" key="2">
    <source>
        <dbReference type="ARBA" id="ARBA00023015"/>
    </source>
</evidence>
<evidence type="ECO:0000313" key="6">
    <source>
        <dbReference type="Proteomes" id="UP000515123"/>
    </source>
</evidence>
<organism evidence="6 7">
    <name type="scientific">Ananas comosus</name>
    <name type="common">Pineapple</name>
    <name type="synonym">Ananas ananas</name>
    <dbReference type="NCBI Taxonomy" id="4615"/>
    <lineage>
        <taxon>Eukaryota</taxon>
        <taxon>Viridiplantae</taxon>
        <taxon>Streptophyta</taxon>
        <taxon>Embryophyta</taxon>
        <taxon>Tracheophyta</taxon>
        <taxon>Spermatophyta</taxon>
        <taxon>Magnoliopsida</taxon>
        <taxon>Liliopsida</taxon>
        <taxon>Poales</taxon>
        <taxon>Bromeliaceae</taxon>
        <taxon>Bromelioideae</taxon>
        <taxon>Ananas</taxon>
    </lineage>
</organism>
<evidence type="ECO:0000256" key="1">
    <source>
        <dbReference type="ARBA" id="ARBA00005510"/>
    </source>
</evidence>
<dbReference type="GO" id="GO:0003700">
    <property type="term" value="F:DNA-binding transcription factor activity"/>
    <property type="evidence" value="ECO:0007669"/>
    <property type="project" value="InterPro"/>
</dbReference>
<name>A0A6P5FWX0_ANACO</name>